<dbReference type="InterPro" id="IPR014710">
    <property type="entry name" value="RmlC-like_jellyroll"/>
</dbReference>
<proteinExistence type="predicted"/>
<accession>A0A7C8MLR4</accession>
<dbReference type="PANTHER" id="PTHR36448:SF2">
    <property type="entry name" value="CUPIN TYPE-1 DOMAIN-CONTAINING PROTEIN"/>
    <property type="match status" value="1"/>
</dbReference>
<gene>
    <name evidence="1" type="ORF">BDV95DRAFT_595597</name>
</gene>
<organism evidence="1 2">
    <name type="scientific">Massariosphaeria phaeospora</name>
    <dbReference type="NCBI Taxonomy" id="100035"/>
    <lineage>
        <taxon>Eukaryota</taxon>
        <taxon>Fungi</taxon>
        <taxon>Dikarya</taxon>
        <taxon>Ascomycota</taxon>
        <taxon>Pezizomycotina</taxon>
        <taxon>Dothideomycetes</taxon>
        <taxon>Pleosporomycetidae</taxon>
        <taxon>Pleosporales</taxon>
        <taxon>Pleosporales incertae sedis</taxon>
        <taxon>Massariosphaeria</taxon>
    </lineage>
</organism>
<protein>
    <submittedName>
        <fullName evidence="1">Uncharacterized protein</fullName>
    </submittedName>
</protein>
<dbReference type="Gene3D" id="2.60.120.10">
    <property type="entry name" value="Jelly Rolls"/>
    <property type="match status" value="1"/>
</dbReference>
<dbReference type="SUPFAM" id="SSF51182">
    <property type="entry name" value="RmlC-like cupins"/>
    <property type="match status" value="1"/>
</dbReference>
<dbReference type="Proteomes" id="UP000481861">
    <property type="component" value="Unassembled WGS sequence"/>
</dbReference>
<reference evidence="1 2" key="1">
    <citation type="submission" date="2020-01" db="EMBL/GenBank/DDBJ databases">
        <authorList>
            <consortium name="DOE Joint Genome Institute"/>
            <person name="Haridas S."/>
            <person name="Albert R."/>
            <person name="Binder M."/>
            <person name="Bloem J."/>
            <person name="Labutti K."/>
            <person name="Salamov A."/>
            <person name="Andreopoulos B."/>
            <person name="Baker S.E."/>
            <person name="Barry K."/>
            <person name="Bills G."/>
            <person name="Bluhm B.H."/>
            <person name="Cannon C."/>
            <person name="Castanera R."/>
            <person name="Culley D.E."/>
            <person name="Daum C."/>
            <person name="Ezra D."/>
            <person name="Gonzalez J.B."/>
            <person name="Henrissat B."/>
            <person name="Kuo A."/>
            <person name="Liang C."/>
            <person name="Lipzen A."/>
            <person name="Lutzoni F."/>
            <person name="Magnuson J."/>
            <person name="Mondo S."/>
            <person name="Nolan M."/>
            <person name="Ohm R."/>
            <person name="Pangilinan J."/>
            <person name="Park H.-J.H."/>
            <person name="Ramirez L."/>
            <person name="Alfaro M."/>
            <person name="Sun H."/>
            <person name="Tritt A."/>
            <person name="Yoshinaga Y."/>
            <person name="Zwiers L.-H.L."/>
            <person name="Turgeon B.G."/>
            <person name="Goodwin S.B."/>
            <person name="Spatafora J.W."/>
            <person name="Crous P.W."/>
            <person name="Grigoriev I.V."/>
        </authorList>
    </citation>
    <scope>NUCLEOTIDE SEQUENCE [LARGE SCALE GENOMIC DNA]</scope>
    <source>
        <strain evidence="1 2">CBS 611.86</strain>
    </source>
</reference>
<dbReference type="PANTHER" id="PTHR36448">
    <property type="entry name" value="BLR7373 PROTEIN"/>
    <property type="match status" value="1"/>
</dbReference>
<dbReference type="EMBL" id="JAADJZ010000014">
    <property type="protein sequence ID" value="KAF2870025.1"/>
    <property type="molecule type" value="Genomic_DNA"/>
</dbReference>
<dbReference type="AlphaFoldDB" id="A0A7C8MLR4"/>
<comment type="caution">
    <text evidence="1">The sequence shown here is derived from an EMBL/GenBank/DDBJ whole genome shotgun (WGS) entry which is preliminary data.</text>
</comment>
<name>A0A7C8MLR4_9PLEO</name>
<dbReference type="InterPro" id="IPR047121">
    <property type="entry name" value="YjiB-like"/>
</dbReference>
<sequence>MDKSLRECSRGPTAYGNIQKVQKGDVFVLPAGVSHASIESKDDFEYVGFYEVDAPMWDMNYCKDDAEMTATKAERCAQVPIPQADPVFGVDGPLPKIWQSI</sequence>
<dbReference type="OrthoDB" id="3632646at2759"/>
<evidence type="ECO:0000313" key="1">
    <source>
        <dbReference type="EMBL" id="KAF2870025.1"/>
    </source>
</evidence>
<evidence type="ECO:0000313" key="2">
    <source>
        <dbReference type="Proteomes" id="UP000481861"/>
    </source>
</evidence>
<keyword evidence="2" id="KW-1185">Reference proteome</keyword>
<dbReference type="InterPro" id="IPR011051">
    <property type="entry name" value="RmlC_Cupin_sf"/>
</dbReference>